<gene>
    <name evidence="1" type="ORF">BCR41DRAFT_394537</name>
</gene>
<organism evidence="1 2">
    <name type="scientific">Lobosporangium transversale</name>
    <dbReference type="NCBI Taxonomy" id="64571"/>
    <lineage>
        <taxon>Eukaryota</taxon>
        <taxon>Fungi</taxon>
        <taxon>Fungi incertae sedis</taxon>
        <taxon>Mucoromycota</taxon>
        <taxon>Mortierellomycotina</taxon>
        <taxon>Mortierellomycetes</taxon>
        <taxon>Mortierellales</taxon>
        <taxon>Mortierellaceae</taxon>
        <taxon>Lobosporangium</taxon>
    </lineage>
</organism>
<sequence length="469" mass="52817">MTAFMKFRKNEDEFWRSIERKRKQSEEAIDELEGLDDLKENPFHSLIEYIYTRVRGLPADIPVVPPRISNNHAEMFERARQILLDDNTPEKKSFLLSKDVLVLASGIIDTVSDANHNLSLNAEIQKYSLLPSFSVVEEYVKELMDAMHRALCPGDDRNPLATPDLSKLKMWIWGQLAALDKTPQDFREMTENILLVVNHLCSCLETGELAPPVTEHTVVSLWAFVLNRLMGRKSIRVIPGELASAASKDARINAEKNYGSTTKSVGGRKVDLSLRLATDYHWNMEIAVFELKTENTSKKICIRQLKKSIRLNTAVLCSLQKNGLDTTTNFPVIAEGHGFVLNFYTLRRYDDVHGAGKTSKDFAWLPRDVLALKTWLSSSSLHLLLAFVSHNAKFAGNVRDSQLRTVTKSPSSTLPPSVLFTPSKSNRQVHDSKAVSNFDCDIDSDLDLYDDSGAVAQDKKRKIHITISS</sequence>
<dbReference type="GeneID" id="33570495"/>
<accession>A0A1Y2GUR3</accession>
<name>A0A1Y2GUR3_9FUNG</name>
<reference evidence="1 2" key="1">
    <citation type="submission" date="2016-07" db="EMBL/GenBank/DDBJ databases">
        <title>Pervasive Adenine N6-methylation of Active Genes in Fungi.</title>
        <authorList>
            <consortium name="DOE Joint Genome Institute"/>
            <person name="Mondo S.J."/>
            <person name="Dannebaum R.O."/>
            <person name="Kuo R.C."/>
            <person name="Labutti K."/>
            <person name="Haridas S."/>
            <person name="Kuo A."/>
            <person name="Salamov A."/>
            <person name="Ahrendt S.R."/>
            <person name="Lipzen A."/>
            <person name="Sullivan W."/>
            <person name="Andreopoulos W.B."/>
            <person name="Clum A."/>
            <person name="Lindquist E."/>
            <person name="Daum C."/>
            <person name="Ramamoorthy G.K."/>
            <person name="Gryganskyi A."/>
            <person name="Culley D."/>
            <person name="Magnuson J.K."/>
            <person name="James T.Y."/>
            <person name="O'Malley M.A."/>
            <person name="Stajich J.E."/>
            <person name="Spatafora J.W."/>
            <person name="Visel A."/>
            <person name="Grigoriev I.V."/>
        </authorList>
    </citation>
    <scope>NUCLEOTIDE SEQUENCE [LARGE SCALE GENOMIC DNA]</scope>
    <source>
        <strain evidence="1 2">NRRL 3116</strain>
    </source>
</reference>
<proteinExistence type="predicted"/>
<comment type="caution">
    <text evidence="1">The sequence shown here is derived from an EMBL/GenBank/DDBJ whole genome shotgun (WGS) entry which is preliminary data.</text>
</comment>
<dbReference type="InParanoid" id="A0A1Y2GUR3"/>
<protein>
    <submittedName>
        <fullName evidence="1">Uncharacterized protein</fullName>
    </submittedName>
</protein>
<keyword evidence="2" id="KW-1185">Reference proteome</keyword>
<evidence type="ECO:0000313" key="1">
    <source>
        <dbReference type="EMBL" id="ORZ21758.1"/>
    </source>
</evidence>
<dbReference type="OrthoDB" id="2423781at2759"/>
<dbReference type="Proteomes" id="UP000193648">
    <property type="component" value="Unassembled WGS sequence"/>
</dbReference>
<dbReference type="EMBL" id="MCFF01000011">
    <property type="protein sequence ID" value="ORZ21758.1"/>
    <property type="molecule type" value="Genomic_DNA"/>
</dbReference>
<dbReference type="AlphaFoldDB" id="A0A1Y2GUR3"/>
<evidence type="ECO:0000313" key="2">
    <source>
        <dbReference type="Proteomes" id="UP000193648"/>
    </source>
</evidence>
<dbReference type="RefSeq" id="XP_021883009.1">
    <property type="nucleotide sequence ID" value="XM_022028652.1"/>
</dbReference>